<dbReference type="SUPFAM" id="SSF55811">
    <property type="entry name" value="Nudix"/>
    <property type="match status" value="1"/>
</dbReference>
<dbReference type="GO" id="GO:0009132">
    <property type="term" value="P:nucleoside diphosphate metabolic process"/>
    <property type="evidence" value="ECO:0007669"/>
    <property type="project" value="InterPro"/>
</dbReference>
<proteinExistence type="inferred from homology"/>
<comment type="cofactor">
    <cofactor evidence="2">
        <name>Mg(2+)</name>
        <dbReference type="ChEBI" id="CHEBI:18420"/>
    </cofactor>
</comment>
<evidence type="ECO:0000256" key="1">
    <source>
        <dbReference type="ARBA" id="ARBA00001936"/>
    </source>
</evidence>
<keyword evidence="4" id="KW-0479">Metal-binding</keyword>
<dbReference type="CDD" id="cd03426">
    <property type="entry name" value="NUDIX_CoAse_Nudt7"/>
    <property type="match status" value="1"/>
</dbReference>
<evidence type="ECO:0000256" key="2">
    <source>
        <dbReference type="ARBA" id="ARBA00001946"/>
    </source>
</evidence>
<dbReference type="GO" id="GO:0030145">
    <property type="term" value="F:manganese ion binding"/>
    <property type="evidence" value="ECO:0007669"/>
    <property type="project" value="InterPro"/>
</dbReference>
<evidence type="ECO:0000256" key="4">
    <source>
        <dbReference type="ARBA" id="ARBA00022723"/>
    </source>
</evidence>
<evidence type="ECO:0000256" key="5">
    <source>
        <dbReference type="ARBA" id="ARBA00022801"/>
    </source>
</evidence>
<keyword evidence="10" id="KW-1185">Reference proteome</keyword>
<evidence type="ECO:0000313" key="9">
    <source>
        <dbReference type="EMBL" id="PQJ54613.1"/>
    </source>
</evidence>
<comment type="caution">
    <text evidence="9">The sequence shown here is derived from an EMBL/GenBank/DDBJ whole genome shotgun (WGS) entry which is preliminary data.</text>
</comment>
<dbReference type="EMBL" id="MSCH01000003">
    <property type="protein sequence ID" value="PQJ54613.1"/>
    <property type="molecule type" value="Genomic_DNA"/>
</dbReference>
<dbReference type="Proteomes" id="UP000239007">
    <property type="component" value="Unassembled WGS sequence"/>
</dbReference>
<evidence type="ECO:0000256" key="7">
    <source>
        <dbReference type="ARBA" id="ARBA00023211"/>
    </source>
</evidence>
<dbReference type="InterPro" id="IPR000059">
    <property type="entry name" value="NUDIX_hydrolase_NudL_CS"/>
</dbReference>
<comment type="similarity">
    <text evidence="3">Belongs to the Nudix hydrolase family. PCD1 subfamily.</text>
</comment>
<dbReference type="NCBIfam" id="NF007980">
    <property type="entry name" value="PRK10707.1"/>
    <property type="match status" value="1"/>
</dbReference>
<dbReference type="PANTHER" id="PTHR12992:SF11">
    <property type="entry name" value="MITOCHONDRIAL COENZYME A DIPHOSPHATASE NUDT8"/>
    <property type="match status" value="1"/>
</dbReference>
<evidence type="ECO:0000313" key="10">
    <source>
        <dbReference type="Proteomes" id="UP000239007"/>
    </source>
</evidence>
<reference evidence="9 10" key="1">
    <citation type="submission" date="2016-12" db="EMBL/GenBank/DDBJ databases">
        <title>Diversity of luminous bacteria.</title>
        <authorList>
            <person name="Yoshizawa S."/>
            <person name="Kogure K."/>
        </authorList>
    </citation>
    <scope>NUCLEOTIDE SEQUENCE [LARGE SCALE GENOMIC DNA]</scope>
    <source>
        <strain evidence="9 10">SA4-48</strain>
    </source>
</reference>
<keyword evidence="6" id="KW-0460">Magnesium</keyword>
<gene>
    <name evidence="9" type="ORF">BTO11_13815</name>
</gene>
<protein>
    <submittedName>
        <fullName evidence="9">CoA pyrophosphatase</fullName>
    </submittedName>
</protein>
<dbReference type="OrthoDB" id="9802805at2"/>
<dbReference type="InterPro" id="IPR000086">
    <property type="entry name" value="NUDIX_hydrolase_dom"/>
</dbReference>
<dbReference type="GO" id="GO:0000287">
    <property type="term" value="F:magnesium ion binding"/>
    <property type="evidence" value="ECO:0007669"/>
    <property type="project" value="InterPro"/>
</dbReference>
<name>A0A2S7UXG4_9GAMM</name>
<dbReference type="PROSITE" id="PS51462">
    <property type="entry name" value="NUDIX"/>
    <property type="match status" value="1"/>
</dbReference>
<keyword evidence="7" id="KW-0464">Manganese</keyword>
<dbReference type="Gene3D" id="3.90.79.10">
    <property type="entry name" value="Nucleoside Triphosphate Pyrophosphohydrolase"/>
    <property type="match status" value="1"/>
</dbReference>
<dbReference type="RefSeq" id="WP_105053134.1">
    <property type="nucleotide sequence ID" value="NZ_BMYG01000001.1"/>
</dbReference>
<keyword evidence="5" id="KW-0378">Hydrolase</keyword>
<comment type="cofactor">
    <cofactor evidence="1">
        <name>Mn(2+)</name>
        <dbReference type="ChEBI" id="CHEBI:29035"/>
    </cofactor>
</comment>
<dbReference type="PROSITE" id="PS01293">
    <property type="entry name" value="NUDIX_COA"/>
    <property type="match status" value="1"/>
</dbReference>
<evidence type="ECO:0000256" key="3">
    <source>
        <dbReference type="ARBA" id="ARBA00006506"/>
    </source>
</evidence>
<evidence type="ECO:0000256" key="6">
    <source>
        <dbReference type="ARBA" id="ARBA00022842"/>
    </source>
</evidence>
<dbReference type="InterPro" id="IPR045121">
    <property type="entry name" value="CoAse"/>
</dbReference>
<evidence type="ECO:0000259" key="8">
    <source>
        <dbReference type="PROSITE" id="PS51462"/>
    </source>
</evidence>
<dbReference type="PANTHER" id="PTHR12992">
    <property type="entry name" value="NUDIX HYDROLASE"/>
    <property type="match status" value="1"/>
</dbReference>
<dbReference type="GO" id="GO:0010945">
    <property type="term" value="F:coenzyme A diphosphatase activity"/>
    <property type="evidence" value="ECO:0007669"/>
    <property type="project" value="InterPro"/>
</dbReference>
<sequence>MTPEQFSSRFCLTLPTDKELGNTEALRSRLVANNTTKNAAVLVPIIKRPSGLTLLFTQRSQNMRHHPGQVSFPGGKEDPDDDSLQYTALRETFEEVGIDNDQITTLGWLPSFQTISNFKLYPLVGLIENINQLTLNPAEVDSAFEVPLSHFIQRGNHQIIKSTFNNVNHPIHFMPYQDKLIWGVTAAIIDQLILHFE</sequence>
<organism evidence="9 10">
    <name type="scientific">Psychrosphaera saromensis</name>
    <dbReference type="NCBI Taxonomy" id="716813"/>
    <lineage>
        <taxon>Bacteria</taxon>
        <taxon>Pseudomonadati</taxon>
        <taxon>Pseudomonadota</taxon>
        <taxon>Gammaproteobacteria</taxon>
        <taxon>Alteromonadales</taxon>
        <taxon>Pseudoalteromonadaceae</taxon>
        <taxon>Psychrosphaera</taxon>
    </lineage>
</organism>
<feature type="domain" description="Nudix hydrolase" evidence="8">
    <location>
        <begin position="36"/>
        <end position="168"/>
    </location>
</feature>
<dbReference type="InterPro" id="IPR015797">
    <property type="entry name" value="NUDIX_hydrolase-like_dom_sf"/>
</dbReference>
<dbReference type="AlphaFoldDB" id="A0A2S7UXG4"/>
<dbReference type="Pfam" id="PF00293">
    <property type="entry name" value="NUDIX"/>
    <property type="match status" value="1"/>
</dbReference>
<accession>A0A2S7UXG4</accession>